<evidence type="ECO:0000256" key="2">
    <source>
        <dbReference type="SAM" id="MobiDB-lite"/>
    </source>
</evidence>
<feature type="compositionally biased region" description="Basic and acidic residues" evidence="2">
    <location>
        <begin position="114"/>
        <end position="126"/>
    </location>
</feature>
<dbReference type="PANTHER" id="PTHR35024:SF4">
    <property type="entry name" value="POLYMER-FORMING CYTOSKELETAL PROTEIN"/>
    <property type="match status" value="1"/>
</dbReference>
<accession>A0A354YTJ1</accession>
<dbReference type="STRING" id="378794.GCA_001570625_00380"/>
<organism evidence="3 4">
    <name type="scientific">Syntrophomonas wolfei</name>
    <dbReference type="NCBI Taxonomy" id="863"/>
    <lineage>
        <taxon>Bacteria</taxon>
        <taxon>Bacillati</taxon>
        <taxon>Bacillota</taxon>
        <taxon>Clostridia</taxon>
        <taxon>Eubacteriales</taxon>
        <taxon>Syntrophomonadaceae</taxon>
        <taxon>Syntrophomonas</taxon>
    </lineage>
</organism>
<name>A0A354YTJ1_9FIRM</name>
<comment type="caution">
    <text evidence="3">The sequence shown here is derived from an EMBL/GenBank/DDBJ whole genome shotgun (WGS) entry which is preliminary data.</text>
</comment>
<reference evidence="3 4" key="1">
    <citation type="journal article" date="2018" name="Nat. Biotechnol.">
        <title>A standardized bacterial taxonomy based on genome phylogeny substantially revises the tree of life.</title>
        <authorList>
            <person name="Parks D.H."/>
            <person name="Chuvochina M."/>
            <person name="Waite D.W."/>
            <person name="Rinke C."/>
            <person name="Skarshewski A."/>
            <person name="Chaumeil P.A."/>
            <person name="Hugenholtz P."/>
        </authorList>
    </citation>
    <scope>NUCLEOTIDE SEQUENCE [LARGE SCALE GENOMIC DNA]</scope>
    <source>
        <strain evidence="3">UBA10948</strain>
    </source>
</reference>
<comment type="similarity">
    <text evidence="1">Belongs to the bactofilin family.</text>
</comment>
<dbReference type="EMBL" id="DNZF01000036">
    <property type="protein sequence ID" value="HBK52645.1"/>
    <property type="molecule type" value="Genomic_DNA"/>
</dbReference>
<sequence>MWKKARRQNIESLISHGVQVKGEIRSSSSIRIDGNVEGKVEVKGDLIVGEKGKIKGEILVDNLILAGRIEGNIEARGRLEITATGSIMGDASCSLISIEEGGFIDGTSKMIRPQEKAEMKKGEKVSVARSVSS</sequence>
<dbReference type="Pfam" id="PF04519">
    <property type="entry name" value="Bactofilin"/>
    <property type="match status" value="1"/>
</dbReference>
<gene>
    <name evidence="3" type="ORF">DDZ44_01720</name>
</gene>
<dbReference type="Proteomes" id="UP000263273">
    <property type="component" value="Unassembled WGS sequence"/>
</dbReference>
<dbReference type="AlphaFoldDB" id="A0A354YTJ1"/>
<evidence type="ECO:0000256" key="1">
    <source>
        <dbReference type="ARBA" id="ARBA00044755"/>
    </source>
</evidence>
<feature type="region of interest" description="Disordered" evidence="2">
    <location>
        <begin position="114"/>
        <end position="133"/>
    </location>
</feature>
<dbReference type="PANTHER" id="PTHR35024">
    <property type="entry name" value="HYPOTHETICAL CYTOSOLIC PROTEIN"/>
    <property type="match status" value="1"/>
</dbReference>
<proteinExistence type="inferred from homology"/>
<evidence type="ECO:0000313" key="3">
    <source>
        <dbReference type="EMBL" id="HBK52645.1"/>
    </source>
</evidence>
<dbReference type="InterPro" id="IPR007607">
    <property type="entry name" value="BacA/B"/>
</dbReference>
<protein>
    <submittedName>
        <fullName evidence="3">Polymer-forming cytoskeletal protein</fullName>
    </submittedName>
</protein>
<evidence type="ECO:0000313" key="4">
    <source>
        <dbReference type="Proteomes" id="UP000263273"/>
    </source>
</evidence>
<dbReference type="RefSeq" id="WP_061212962.1">
    <property type="nucleotide sequence ID" value="NZ_DHSN01000024.1"/>
</dbReference>